<dbReference type="Pfam" id="PF20055">
    <property type="entry name" value="DUF6454"/>
    <property type="match status" value="1"/>
</dbReference>
<reference evidence="2 4" key="2">
    <citation type="submission" date="2019-03" db="EMBL/GenBank/DDBJ databases">
        <title>Genomics of glacier-inhabiting Cryobacterium strains.</title>
        <authorList>
            <person name="Liu Q."/>
            <person name="Xin Y.-H."/>
        </authorList>
    </citation>
    <scope>NUCLEOTIDE SEQUENCE [LARGE SCALE GENOMIC DNA]</scope>
    <source>
        <strain evidence="2 4">Hh34</strain>
    </source>
</reference>
<evidence type="ECO:0000313" key="3">
    <source>
        <dbReference type="Proteomes" id="UP000199681"/>
    </source>
</evidence>
<evidence type="ECO:0008006" key="5">
    <source>
        <dbReference type="Google" id="ProtNLM"/>
    </source>
</evidence>
<gene>
    <name evidence="2" type="ORF">E3O11_05890</name>
    <name evidence="1" type="ORF">SAMN05216274_102165</name>
</gene>
<dbReference type="EMBL" id="SOFE01000011">
    <property type="protein sequence ID" value="TFB86028.1"/>
    <property type="molecule type" value="Genomic_DNA"/>
</dbReference>
<keyword evidence="3" id="KW-1185">Reference proteome</keyword>
<sequence length="265" mass="28489">MPALDALDGLDRQTPWHLVDRLPLDFATFHPQGLAFAAGLTFLSSVEIQAETRGVGHVFIIDERGALQRDVIVGDGEMYHPGGVDFDGSSVWVSVAQYRPGGQSMIMTIDPASGEVRERFRVADHVSWVVCDRVNGLVHGASWGSRFFYTWTVAGALVAYWPNPSGFIDYQDCRFLGEGLIAASGIAVLSGASGAFELGGLALIDTAQRTIAREFPIGLYSTAGHTVTRNPFSISLDSGCVTMRVAPDDDDEGNGTEILTYCATP</sequence>
<dbReference type="EMBL" id="FOPW01000002">
    <property type="protein sequence ID" value="SFH26369.1"/>
    <property type="molecule type" value="Genomic_DNA"/>
</dbReference>
<reference evidence="1 3" key="1">
    <citation type="submission" date="2016-10" db="EMBL/GenBank/DDBJ databases">
        <authorList>
            <person name="Varghese N."/>
            <person name="Submissions S."/>
        </authorList>
    </citation>
    <scope>NUCLEOTIDE SEQUENCE [LARGE SCALE GENOMIC DNA]</scope>
    <source>
        <strain evidence="1 3">GMCC 1.11211</strain>
    </source>
</reference>
<organism evidence="2 4">
    <name type="scientific">Cryobacterium levicorallinum</name>
    <dbReference type="NCBI Taxonomy" id="995038"/>
    <lineage>
        <taxon>Bacteria</taxon>
        <taxon>Bacillati</taxon>
        <taxon>Actinomycetota</taxon>
        <taxon>Actinomycetes</taxon>
        <taxon>Micrococcales</taxon>
        <taxon>Microbacteriaceae</taxon>
        <taxon>Cryobacterium</taxon>
    </lineage>
</organism>
<evidence type="ECO:0000313" key="2">
    <source>
        <dbReference type="EMBL" id="TFB86028.1"/>
    </source>
</evidence>
<dbReference type="AlphaFoldDB" id="A0A1I2YLZ3"/>
<evidence type="ECO:0000313" key="4">
    <source>
        <dbReference type="Proteomes" id="UP000297963"/>
    </source>
</evidence>
<evidence type="ECO:0000313" key="1">
    <source>
        <dbReference type="EMBL" id="SFH26369.1"/>
    </source>
</evidence>
<name>A0A1I2YLZ3_9MICO</name>
<dbReference type="RefSeq" id="WP_166787503.1">
    <property type="nucleotide sequence ID" value="NZ_BKAC01000008.1"/>
</dbReference>
<dbReference type="STRING" id="995038.SAMN05216274_102165"/>
<dbReference type="Proteomes" id="UP000297963">
    <property type="component" value="Unassembled WGS sequence"/>
</dbReference>
<dbReference type="Proteomes" id="UP000199681">
    <property type="component" value="Unassembled WGS sequence"/>
</dbReference>
<accession>A0A1I2YLZ3</accession>
<comment type="caution">
    <text evidence="2">The sequence shown here is derived from an EMBL/GenBank/DDBJ whole genome shotgun (WGS) entry which is preliminary data.</text>
</comment>
<proteinExistence type="predicted"/>
<dbReference type="InterPro" id="IPR046312">
    <property type="entry name" value="DUF6454"/>
</dbReference>
<dbReference type="SUPFAM" id="SSF63825">
    <property type="entry name" value="YWTD domain"/>
    <property type="match status" value="1"/>
</dbReference>
<protein>
    <recommendedName>
        <fullName evidence="5">SMP-30/gluconolactonase/LRE family protein</fullName>
    </recommendedName>
</protein>